<dbReference type="OrthoDB" id="9800776at2"/>
<dbReference type="InterPro" id="IPR036922">
    <property type="entry name" value="Rieske_2Fe-2S_sf"/>
</dbReference>
<dbReference type="GO" id="GO:0051213">
    <property type="term" value="F:dioxygenase activity"/>
    <property type="evidence" value="ECO:0007669"/>
    <property type="project" value="UniProtKB-KW"/>
</dbReference>
<gene>
    <name evidence="8" type="primary">carAc</name>
    <name evidence="8" type="ORF">BN961_02105</name>
</gene>
<dbReference type="Pfam" id="PF00355">
    <property type="entry name" value="Rieske"/>
    <property type="match status" value="1"/>
</dbReference>
<comment type="cofactor">
    <cofactor evidence="5">
        <name>[2Fe-2S] cluster</name>
        <dbReference type="ChEBI" id="CHEBI:190135"/>
    </cofactor>
</comment>
<evidence type="ECO:0000256" key="6">
    <source>
        <dbReference type="ARBA" id="ARBA00038001"/>
    </source>
</evidence>
<dbReference type="Proteomes" id="UP000035762">
    <property type="component" value="Unassembled WGS sequence"/>
</dbReference>
<keyword evidence="4" id="KW-0411">Iron-sulfur</keyword>
<evidence type="ECO:0000256" key="1">
    <source>
        <dbReference type="ARBA" id="ARBA00022714"/>
    </source>
</evidence>
<dbReference type="PANTHER" id="PTHR21496:SF0">
    <property type="entry name" value="RIESKE DOMAIN-CONTAINING PROTEIN"/>
    <property type="match status" value="1"/>
</dbReference>
<protein>
    <submittedName>
        <fullName evidence="8">Carbazole 1,9a-dioxygenase, ferredoxin component</fullName>
    </submittedName>
</protein>
<dbReference type="GO" id="GO:0046872">
    <property type="term" value="F:metal ion binding"/>
    <property type="evidence" value="ECO:0007669"/>
    <property type="project" value="UniProtKB-KW"/>
</dbReference>
<dbReference type="PANTHER" id="PTHR21496">
    <property type="entry name" value="FERREDOXIN-RELATED"/>
    <property type="match status" value="1"/>
</dbReference>
<proteinExistence type="inferred from homology"/>
<dbReference type="SUPFAM" id="SSF50022">
    <property type="entry name" value="ISP domain"/>
    <property type="match status" value="1"/>
</dbReference>
<sequence length="106" mass="11957">MTVSAEIWLPLGPLDDMEDGERREVTLPTGKIILLIRAEGKIHAVCADCPHQETPLAEGSVDGTILTCPLHFWQWDIRTGEEIGLAELPLEIFEIRYDNGEWFVRA</sequence>
<dbReference type="InterPro" id="IPR017941">
    <property type="entry name" value="Rieske_2Fe-2S"/>
</dbReference>
<dbReference type="RefSeq" id="WP_009340540.1">
    <property type="nucleotide sequence ID" value="NZ_CCAZ020000001.1"/>
</dbReference>
<evidence type="ECO:0000256" key="2">
    <source>
        <dbReference type="ARBA" id="ARBA00022723"/>
    </source>
</evidence>
<evidence type="ECO:0000313" key="9">
    <source>
        <dbReference type="Proteomes" id="UP000035762"/>
    </source>
</evidence>
<dbReference type="STRING" id="1035.BN961_02105"/>
<dbReference type="EMBL" id="CCAZ020000001">
    <property type="protein sequence ID" value="CEG08687.1"/>
    <property type="molecule type" value="Genomic_DNA"/>
</dbReference>
<dbReference type="GO" id="GO:0051537">
    <property type="term" value="F:2 iron, 2 sulfur cluster binding"/>
    <property type="evidence" value="ECO:0007669"/>
    <property type="project" value="UniProtKB-KW"/>
</dbReference>
<name>A0A090MR16_AFIFE</name>
<keyword evidence="1" id="KW-0001">2Fe-2S</keyword>
<keyword evidence="3" id="KW-0408">Iron</keyword>
<feature type="domain" description="Rieske" evidence="7">
    <location>
        <begin position="8"/>
        <end position="104"/>
    </location>
</feature>
<keyword evidence="2" id="KW-0479">Metal-binding</keyword>
<comment type="caution">
    <text evidence="8">The sequence shown here is derived from an EMBL/GenBank/DDBJ whole genome shotgun (WGS) entry which is preliminary data.</text>
</comment>
<organism evidence="8 9">
    <name type="scientific">Afipia felis</name>
    <name type="common">Cat scratch disease bacillus</name>
    <dbReference type="NCBI Taxonomy" id="1035"/>
    <lineage>
        <taxon>Bacteria</taxon>
        <taxon>Pseudomonadati</taxon>
        <taxon>Pseudomonadota</taxon>
        <taxon>Alphaproteobacteria</taxon>
        <taxon>Hyphomicrobiales</taxon>
        <taxon>Nitrobacteraceae</taxon>
        <taxon>Afipia</taxon>
    </lineage>
</organism>
<dbReference type="PROSITE" id="PS51296">
    <property type="entry name" value="RIESKE"/>
    <property type="match status" value="1"/>
</dbReference>
<evidence type="ECO:0000259" key="7">
    <source>
        <dbReference type="PROSITE" id="PS51296"/>
    </source>
</evidence>
<evidence type="ECO:0000256" key="5">
    <source>
        <dbReference type="ARBA" id="ARBA00034078"/>
    </source>
</evidence>
<evidence type="ECO:0000313" key="8">
    <source>
        <dbReference type="EMBL" id="CEG08687.1"/>
    </source>
</evidence>
<comment type="similarity">
    <text evidence="6">Belongs to the bacterial ring-hydroxylating dioxygenase ferredoxin component family.</text>
</comment>
<dbReference type="Gene3D" id="2.102.10.10">
    <property type="entry name" value="Rieske [2Fe-2S] iron-sulphur domain"/>
    <property type="match status" value="1"/>
</dbReference>
<evidence type="ECO:0000256" key="4">
    <source>
        <dbReference type="ARBA" id="ARBA00023014"/>
    </source>
</evidence>
<dbReference type="AlphaFoldDB" id="A0A090MR16"/>
<accession>A0A090MR16</accession>
<evidence type="ECO:0000256" key="3">
    <source>
        <dbReference type="ARBA" id="ARBA00023004"/>
    </source>
</evidence>
<reference evidence="8 9" key="1">
    <citation type="journal article" date="2014" name="Genome Announc.">
        <title>Genome Sequence of Afipia felis Strain 76713, Isolated in Hospital Water Using an Amoeba Co-Culture Procedure.</title>
        <authorList>
            <person name="Benamar S."/>
            <person name="La Scola B."/>
            <person name="Croce O."/>
        </authorList>
    </citation>
    <scope>NUCLEOTIDE SEQUENCE [LARGE SCALE GENOMIC DNA]</scope>
    <source>
        <strain evidence="8 9">76713</strain>
    </source>
</reference>
<keyword evidence="9" id="KW-1185">Reference proteome</keyword>